<dbReference type="PROSITE" id="PS00570">
    <property type="entry name" value="RING_HYDROXYL_ALPHA"/>
    <property type="match status" value="1"/>
</dbReference>
<comment type="caution">
    <text evidence="8">The sequence shown here is derived from an EMBL/GenBank/DDBJ whole genome shotgun (WGS) entry which is preliminary data.</text>
</comment>
<dbReference type="SUPFAM" id="SSF55961">
    <property type="entry name" value="Bet v1-like"/>
    <property type="match status" value="1"/>
</dbReference>
<dbReference type="Pfam" id="PF00355">
    <property type="entry name" value="Rieske"/>
    <property type="match status" value="1"/>
</dbReference>
<feature type="domain" description="Rieske" evidence="7">
    <location>
        <begin position="27"/>
        <end position="134"/>
    </location>
</feature>
<dbReference type="Gene3D" id="2.102.10.10">
    <property type="entry name" value="Rieske [2Fe-2S] iron-sulphur domain"/>
    <property type="match status" value="1"/>
</dbReference>
<organism evidence="8 9">
    <name type="scientific">Marinobacter algicola DG893</name>
    <dbReference type="NCBI Taxonomy" id="443152"/>
    <lineage>
        <taxon>Bacteria</taxon>
        <taxon>Pseudomonadati</taxon>
        <taxon>Pseudomonadota</taxon>
        <taxon>Gammaproteobacteria</taxon>
        <taxon>Pseudomonadales</taxon>
        <taxon>Marinobacteraceae</taxon>
        <taxon>Marinobacter</taxon>
    </lineage>
</organism>
<evidence type="ECO:0000313" key="8">
    <source>
        <dbReference type="EMBL" id="EDM47939.1"/>
    </source>
</evidence>
<dbReference type="GO" id="GO:0005506">
    <property type="term" value="F:iron ion binding"/>
    <property type="evidence" value="ECO:0007669"/>
    <property type="project" value="InterPro"/>
</dbReference>
<name>A6F026_9GAMM</name>
<dbReference type="PROSITE" id="PS51296">
    <property type="entry name" value="RIESKE"/>
    <property type="match status" value="1"/>
</dbReference>
<dbReference type="RefSeq" id="WP_007153622.1">
    <property type="nucleotide sequence ID" value="NZ_ABCP01000011.1"/>
</dbReference>
<evidence type="ECO:0000256" key="1">
    <source>
        <dbReference type="ARBA" id="ARBA00022714"/>
    </source>
</evidence>
<proteinExistence type="predicted"/>
<evidence type="ECO:0000256" key="3">
    <source>
        <dbReference type="ARBA" id="ARBA00022797"/>
    </source>
</evidence>
<evidence type="ECO:0000256" key="6">
    <source>
        <dbReference type="ARBA" id="ARBA00023014"/>
    </source>
</evidence>
<dbReference type="InterPro" id="IPR015881">
    <property type="entry name" value="ARHD_Rieske_2Fe_2S"/>
</dbReference>
<dbReference type="Pfam" id="PF19301">
    <property type="entry name" value="LigXa_C"/>
    <property type="match status" value="1"/>
</dbReference>
<evidence type="ECO:0000256" key="5">
    <source>
        <dbReference type="ARBA" id="ARBA00023004"/>
    </source>
</evidence>
<sequence length="428" mass="48225">MLRQEVNELLTQTGPDAAMGKMFRQYWIPALLAEELPEDDCPPVRVKLLSERLIAFRDSDGKYGLMDEFCAHRGVSLWFGRNEEGGLRCPYHGWKYDTNGQCIEVPSEPADSGFCEKIKLQAYPLVKIGDILWTYMGPKESQPPYPEFEFATVPSEQTFSSKRFQECNWLQAMEGGIDSSHVSFLHSGSLNTDPLFKGARGNQYNIADKMPFFEVVKHEGGLYVGARRNAEDGKYYWRITPWVMPCFTMVPPRGDHPIHGHFWIPIDDESCWAWSFDYHPTRALSDVEMEALEAGKGVHCEYVPGTYIPKANKTNDYLIDRQAQKEGRTYSGVEGIAIQDSSLQESMGPIVDRTKENLVSTDNGVIMARQMLRKAVTALRDKGVTPPGVDPAHHRTRSVSVVLPPEQAFEDVCKQDLEAAPGKPHTSV</sequence>
<dbReference type="InterPro" id="IPR045623">
    <property type="entry name" value="LigXa_C"/>
</dbReference>
<accession>A6F026</accession>
<dbReference type="Gene3D" id="3.90.380.10">
    <property type="entry name" value="Naphthalene 1,2-dioxygenase Alpha Subunit, Chain A, domain 1"/>
    <property type="match status" value="1"/>
</dbReference>
<evidence type="ECO:0000259" key="7">
    <source>
        <dbReference type="PROSITE" id="PS51296"/>
    </source>
</evidence>
<dbReference type="EMBL" id="ABCP01000011">
    <property type="protein sequence ID" value="EDM47939.1"/>
    <property type="molecule type" value="Genomic_DNA"/>
</dbReference>
<dbReference type="InterPro" id="IPR050584">
    <property type="entry name" value="Cholesterol_7-desaturase"/>
</dbReference>
<dbReference type="STRING" id="443152.MDG893_15155"/>
<dbReference type="PANTHER" id="PTHR21266:SF59">
    <property type="entry name" value="BLR4922 PROTEIN"/>
    <property type="match status" value="1"/>
</dbReference>
<dbReference type="eggNOG" id="COG4638">
    <property type="taxonomic scope" value="Bacteria"/>
</dbReference>
<dbReference type="GO" id="GO:0016491">
    <property type="term" value="F:oxidoreductase activity"/>
    <property type="evidence" value="ECO:0007669"/>
    <property type="project" value="UniProtKB-KW"/>
</dbReference>
<keyword evidence="5" id="KW-0408">Iron</keyword>
<evidence type="ECO:0000313" key="9">
    <source>
        <dbReference type="Proteomes" id="UP000005856"/>
    </source>
</evidence>
<gene>
    <name evidence="8" type="ORF">MDG893_15155</name>
</gene>
<dbReference type="InterPro" id="IPR036922">
    <property type="entry name" value="Rieske_2Fe-2S_sf"/>
</dbReference>
<dbReference type="InterPro" id="IPR017941">
    <property type="entry name" value="Rieske_2Fe-2S"/>
</dbReference>
<keyword evidence="9" id="KW-1185">Reference proteome</keyword>
<keyword evidence="1" id="KW-0001">2Fe-2S</keyword>
<keyword evidence="6" id="KW-0411">Iron-sulfur</keyword>
<reference evidence="8 9" key="1">
    <citation type="submission" date="2007-06" db="EMBL/GenBank/DDBJ databases">
        <authorList>
            <person name="Green D."/>
            <person name="Ferriera S."/>
            <person name="Johnson J."/>
            <person name="Kravitz S."/>
            <person name="Beeson K."/>
            <person name="Sutton G."/>
            <person name="Rogers Y.-H."/>
            <person name="Friedman R."/>
            <person name="Frazier M."/>
            <person name="Venter J.C."/>
        </authorList>
    </citation>
    <scope>NUCLEOTIDE SEQUENCE [LARGE SCALE GENOMIC DNA]</scope>
    <source>
        <strain evidence="8 9">DG893</strain>
    </source>
</reference>
<dbReference type="CDD" id="cd08878">
    <property type="entry name" value="RHO_alpha_C_DMO-like"/>
    <property type="match status" value="1"/>
</dbReference>
<dbReference type="GO" id="GO:0051537">
    <property type="term" value="F:2 iron, 2 sulfur cluster binding"/>
    <property type="evidence" value="ECO:0007669"/>
    <property type="project" value="UniProtKB-KW"/>
</dbReference>
<keyword evidence="3" id="KW-0058">Aromatic hydrocarbons catabolism</keyword>
<keyword evidence="2" id="KW-0479">Metal-binding</keyword>
<dbReference type="SUPFAM" id="SSF50022">
    <property type="entry name" value="ISP domain"/>
    <property type="match status" value="1"/>
</dbReference>
<evidence type="ECO:0000256" key="2">
    <source>
        <dbReference type="ARBA" id="ARBA00022723"/>
    </source>
</evidence>
<dbReference type="Proteomes" id="UP000005856">
    <property type="component" value="Unassembled WGS sequence"/>
</dbReference>
<keyword evidence="4" id="KW-0560">Oxidoreductase</keyword>
<dbReference type="PANTHER" id="PTHR21266">
    <property type="entry name" value="IRON-SULFUR DOMAIN CONTAINING PROTEIN"/>
    <property type="match status" value="1"/>
</dbReference>
<protein>
    <submittedName>
        <fullName evidence="8">Rieske (2Fe-2S) region</fullName>
    </submittedName>
</protein>
<dbReference type="CDD" id="cd03479">
    <property type="entry name" value="Rieske_RO_Alpha_PhDO_like"/>
    <property type="match status" value="1"/>
</dbReference>
<dbReference type="AlphaFoldDB" id="A6F026"/>
<dbReference type="OrthoDB" id="9769355at2"/>
<evidence type="ECO:0000256" key="4">
    <source>
        <dbReference type="ARBA" id="ARBA00023002"/>
    </source>
</evidence>